<reference evidence="3" key="3">
    <citation type="submission" date="2025-08" db="UniProtKB">
        <authorList>
            <consortium name="Ensembl"/>
        </authorList>
    </citation>
    <scope>IDENTIFICATION</scope>
</reference>
<dbReference type="Gene3D" id="1.20.5.170">
    <property type="match status" value="1"/>
</dbReference>
<keyword evidence="1" id="KW-0175">Coiled coil</keyword>
<dbReference type="InParanoid" id="H2XRE4"/>
<evidence type="ECO:0000313" key="3">
    <source>
        <dbReference type="Ensembl" id="ENSCINP00000032228.1"/>
    </source>
</evidence>
<keyword evidence="2" id="KW-1133">Transmembrane helix</keyword>
<dbReference type="EMBL" id="EAAA01001401">
    <property type="status" value="NOT_ANNOTATED_CDS"/>
    <property type="molecule type" value="Genomic_DNA"/>
</dbReference>
<dbReference type="Ensembl" id="ENSCINT00000036634.1">
    <property type="protein sequence ID" value="ENSCINP00000032228.1"/>
    <property type="gene ID" value="ENSCING00000019117.1"/>
</dbReference>
<dbReference type="SUPFAM" id="SSF57997">
    <property type="entry name" value="Tropomyosin"/>
    <property type="match status" value="1"/>
</dbReference>
<dbReference type="AlphaFoldDB" id="H2XRE4"/>
<dbReference type="HOGENOM" id="CLU_2108133_0_0_1"/>
<feature type="transmembrane region" description="Helical" evidence="2">
    <location>
        <begin position="15"/>
        <end position="34"/>
    </location>
</feature>
<name>H2XRE4_CIOIN</name>
<organism evidence="3 4">
    <name type="scientific">Ciona intestinalis</name>
    <name type="common">Transparent sea squirt</name>
    <name type="synonym">Ascidia intestinalis</name>
    <dbReference type="NCBI Taxonomy" id="7719"/>
    <lineage>
        <taxon>Eukaryota</taxon>
        <taxon>Metazoa</taxon>
        <taxon>Chordata</taxon>
        <taxon>Tunicata</taxon>
        <taxon>Ascidiacea</taxon>
        <taxon>Phlebobranchia</taxon>
        <taxon>Cionidae</taxon>
        <taxon>Ciona</taxon>
    </lineage>
</organism>
<dbReference type="Proteomes" id="UP000008144">
    <property type="component" value="Chromosome 2"/>
</dbReference>
<keyword evidence="2" id="KW-0472">Membrane</keyword>
<keyword evidence="2" id="KW-0812">Transmembrane</keyword>
<reference evidence="3" key="2">
    <citation type="journal article" date="2008" name="Genome Biol.">
        <title>Improved genome assembly and evidence-based global gene model set for the chordate Ciona intestinalis: new insight into intron and operon populations.</title>
        <authorList>
            <person name="Satou Y."/>
            <person name="Mineta K."/>
            <person name="Ogasawara M."/>
            <person name="Sasakura Y."/>
            <person name="Shoguchi E."/>
            <person name="Ueno K."/>
            <person name="Yamada L."/>
            <person name="Matsumoto J."/>
            <person name="Wasserscheid J."/>
            <person name="Dewar K."/>
            <person name="Wiley G.B."/>
            <person name="Macmil S.L."/>
            <person name="Roe B.A."/>
            <person name="Zeller R.W."/>
            <person name="Hastings K.E."/>
            <person name="Lemaire P."/>
            <person name="Lindquist E."/>
            <person name="Endo T."/>
            <person name="Hotta K."/>
            <person name="Inaba K."/>
        </authorList>
    </citation>
    <scope>NUCLEOTIDE SEQUENCE [LARGE SCALE GENOMIC DNA]</scope>
    <source>
        <strain evidence="3">wild type</strain>
    </source>
</reference>
<sequence length="115" mass="13678">MEVMGPWIWAWVGPFYLYRQIFPLLPLISFFSNLNRKYKEVSSNLHLSLQCIKKYESMNEKLKEKEIQTEDELCTLQKRLYESENLRAIAENSLNNLAQQVGVLEDELYEVKMKV</sequence>
<proteinExistence type="predicted"/>
<reference evidence="4" key="1">
    <citation type="journal article" date="2002" name="Science">
        <title>The draft genome of Ciona intestinalis: insights into chordate and vertebrate origins.</title>
        <authorList>
            <person name="Dehal P."/>
            <person name="Satou Y."/>
            <person name="Campbell R.K."/>
            <person name="Chapman J."/>
            <person name="Degnan B."/>
            <person name="De Tomaso A."/>
            <person name="Davidson B."/>
            <person name="Di Gregorio A."/>
            <person name="Gelpke M."/>
            <person name="Goodstein D.M."/>
            <person name="Harafuji N."/>
            <person name="Hastings K.E."/>
            <person name="Ho I."/>
            <person name="Hotta K."/>
            <person name="Huang W."/>
            <person name="Kawashima T."/>
            <person name="Lemaire P."/>
            <person name="Martinez D."/>
            <person name="Meinertzhagen I.A."/>
            <person name="Necula S."/>
            <person name="Nonaka M."/>
            <person name="Putnam N."/>
            <person name="Rash S."/>
            <person name="Saiga H."/>
            <person name="Satake M."/>
            <person name="Terry A."/>
            <person name="Yamada L."/>
            <person name="Wang H.G."/>
            <person name="Awazu S."/>
            <person name="Azumi K."/>
            <person name="Boore J."/>
            <person name="Branno M."/>
            <person name="Chin-Bow S."/>
            <person name="DeSantis R."/>
            <person name="Doyle S."/>
            <person name="Francino P."/>
            <person name="Keys D.N."/>
            <person name="Haga S."/>
            <person name="Hayashi H."/>
            <person name="Hino K."/>
            <person name="Imai K.S."/>
            <person name="Inaba K."/>
            <person name="Kano S."/>
            <person name="Kobayashi K."/>
            <person name="Kobayashi M."/>
            <person name="Lee B.I."/>
            <person name="Makabe K.W."/>
            <person name="Manohar C."/>
            <person name="Matassi G."/>
            <person name="Medina M."/>
            <person name="Mochizuki Y."/>
            <person name="Mount S."/>
            <person name="Morishita T."/>
            <person name="Miura S."/>
            <person name="Nakayama A."/>
            <person name="Nishizaka S."/>
            <person name="Nomoto H."/>
            <person name="Ohta F."/>
            <person name="Oishi K."/>
            <person name="Rigoutsos I."/>
            <person name="Sano M."/>
            <person name="Sasaki A."/>
            <person name="Sasakura Y."/>
            <person name="Shoguchi E."/>
            <person name="Shin-i T."/>
            <person name="Spagnuolo A."/>
            <person name="Stainier D."/>
            <person name="Suzuki M.M."/>
            <person name="Tassy O."/>
            <person name="Takatori N."/>
            <person name="Tokuoka M."/>
            <person name="Yagi K."/>
            <person name="Yoshizaki F."/>
            <person name="Wada S."/>
            <person name="Zhang C."/>
            <person name="Hyatt P.D."/>
            <person name="Larimer F."/>
            <person name="Detter C."/>
            <person name="Doggett N."/>
            <person name="Glavina T."/>
            <person name="Hawkins T."/>
            <person name="Richardson P."/>
            <person name="Lucas S."/>
            <person name="Kohara Y."/>
            <person name="Levine M."/>
            <person name="Satoh N."/>
            <person name="Rokhsar D.S."/>
        </authorList>
    </citation>
    <scope>NUCLEOTIDE SEQUENCE [LARGE SCALE GENOMIC DNA]</scope>
</reference>
<feature type="coiled-coil region" evidence="1">
    <location>
        <begin position="52"/>
        <end position="107"/>
    </location>
</feature>
<reference evidence="3" key="4">
    <citation type="submission" date="2025-09" db="UniProtKB">
        <authorList>
            <consortium name="Ensembl"/>
        </authorList>
    </citation>
    <scope>IDENTIFICATION</scope>
</reference>
<accession>H2XRE4</accession>
<keyword evidence="4" id="KW-1185">Reference proteome</keyword>
<evidence type="ECO:0000256" key="2">
    <source>
        <dbReference type="SAM" id="Phobius"/>
    </source>
</evidence>
<evidence type="ECO:0000256" key="1">
    <source>
        <dbReference type="SAM" id="Coils"/>
    </source>
</evidence>
<protein>
    <submittedName>
        <fullName evidence="3">Uncharacterized protein</fullName>
    </submittedName>
</protein>
<evidence type="ECO:0000313" key="4">
    <source>
        <dbReference type="Proteomes" id="UP000008144"/>
    </source>
</evidence>